<evidence type="ECO:0000313" key="12">
    <source>
        <dbReference type="Proteomes" id="UP001107961"/>
    </source>
</evidence>
<evidence type="ECO:0000256" key="7">
    <source>
        <dbReference type="ARBA" id="ARBA00022884"/>
    </source>
</evidence>
<sequence length="810" mass="90781">MSSKKRYTDPHADREAAKYENPVPSRELILEVLNDQGKPLDQRQLAELLAVGEDGLIGLERRLKAMLRDGQLVENRNGKLGIVSRMNLVAGTVQGHRDGFGFLIPDDRSLSDLFLAPRQMEKVMDGDRVLVNEAGFNRFGKREARIVEIAERAVTEVVGRFRREAGVSFIEPENRRIAKEVLVEDHNGLKPSPGDHVRGVITQYPSRDHHVLVRLEEIIATPDQPGMEVEVALRRFEIPYQWPEGVEEAAARFGAEVPHEAKAHRVDLRDLPLVTIDGEDARDFDDAVYVSRRRRGGWRLIVAIADVSHYVHPNSPLDNEAHKRGNSVYFPNRVVPMLPEALSNGLCSLNPHVDRLCLYCDMLVSANGRVSRFVFREGVMRSRHRLTYTKVGAMIEEPESELAQETVASLDDESIDMIWSFHEMFQALRSRRELRGAIDFDSDESRILYDENQKIRAIVPVVRNVAHIMIEEAMLAANICAARLLEKADVATLYRNHEPPKEERLSNLQQFLGGLGLSLAWSDGPILPSVFQALGGDIAERPDRQVIQTMMLRSMSQAKYEAGNKGHFGLAYNAYTHFTSPIRRYPDLLVHRAIRYLIRSGADSPHVDNPGELPAIPRERILPYSPADMVTMGEHCSMTERRADDATRDVVQWLKCQYMEEHLGQEFDGVISGVAAFGLFVQINDLHIDGLVHVANLDSDYYRFDDVNMVLVGESSGRRYGLGDAVCVKVAGVHTEERKIDLELISSTSARPGKKGRSGKAKKAAKAPKQAAEPAAKGGGTREKLAKGEIPKDGKRKPKSKSARRGRRRG</sequence>
<dbReference type="InterPro" id="IPR040476">
    <property type="entry name" value="CSD2"/>
</dbReference>
<evidence type="ECO:0000313" key="11">
    <source>
        <dbReference type="EMBL" id="MCE7507275.1"/>
    </source>
</evidence>
<dbReference type="SMART" id="SM00357">
    <property type="entry name" value="CSP"/>
    <property type="match status" value="1"/>
</dbReference>
<dbReference type="SMART" id="SM00955">
    <property type="entry name" value="RNB"/>
    <property type="match status" value="1"/>
</dbReference>
<dbReference type="NCBIfam" id="TIGR00358">
    <property type="entry name" value="3_prime_RNase"/>
    <property type="match status" value="1"/>
</dbReference>
<dbReference type="Pfam" id="PF00575">
    <property type="entry name" value="S1"/>
    <property type="match status" value="1"/>
</dbReference>
<dbReference type="InterPro" id="IPR012340">
    <property type="entry name" value="NA-bd_OB-fold"/>
</dbReference>
<feature type="domain" description="S1 motif" evidence="10">
    <location>
        <begin position="664"/>
        <end position="745"/>
    </location>
</feature>
<comment type="catalytic activity">
    <reaction evidence="1 8">
        <text>Exonucleolytic cleavage in the 3'- to 5'-direction to yield nucleoside 5'-phosphates.</text>
        <dbReference type="EC" id="3.1.13.1"/>
    </reaction>
</comment>
<evidence type="ECO:0000256" key="9">
    <source>
        <dbReference type="SAM" id="MobiDB-lite"/>
    </source>
</evidence>
<dbReference type="PANTHER" id="PTHR23355:SF9">
    <property type="entry name" value="DIS3-LIKE EXONUCLEASE 2"/>
    <property type="match status" value="1"/>
</dbReference>
<dbReference type="NCBIfam" id="TIGR02063">
    <property type="entry name" value="RNase_R"/>
    <property type="match status" value="1"/>
</dbReference>
<feature type="region of interest" description="Disordered" evidence="9">
    <location>
        <begin position="747"/>
        <end position="810"/>
    </location>
</feature>
<dbReference type="GeneID" id="94685524"/>
<dbReference type="InterPro" id="IPR003029">
    <property type="entry name" value="S1_domain"/>
</dbReference>
<dbReference type="RefSeq" id="WP_022993842.1">
    <property type="nucleotide sequence ID" value="NZ_CBDDTQ010000003.1"/>
</dbReference>
<dbReference type="HAMAP" id="MF_01895">
    <property type="entry name" value="RNase_R"/>
    <property type="match status" value="1"/>
</dbReference>
<feature type="compositionally biased region" description="Low complexity" evidence="9">
    <location>
        <begin position="767"/>
        <end position="776"/>
    </location>
</feature>
<dbReference type="Pfam" id="PF08206">
    <property type="entry name" value="OB_RNB"/>
    <property type="match status" value="1"/>
</dbReference>
<dbReference type="PANTHER" id="PTHR23355">
    <property type="entry name" value="RIBONUCLEASE"/>
    <property type="match status" value="1"/>
</dbReference>
<feature type="compositionally biased region" description="Basic residues" evidence="9">
    <location>
        <begin position="752"/>
        <end position="766"/>
    </location>
</feature>
<comment type="similarity">
    <text evidence="8">Belongs to the RNR ribonuclease family. RNase R subfamily.</text>
</comment>
<dbReference type="CDD" id="cd04471">
    <property type="entry name" value="S1_RNase_R"/>
    <property type="match status" value="1"/>
</dbReference>
<dbReference type="InterPro" id="IPR050180">
    <property type="entry name" value="RNR_Ribonuclease"/>
</dbReference>
<reference evidence="11" key="1">
    <citation type="submission" date="2022-01" db="EMBL/GenBank/DDBJ databases">
        <authorList>
            <person name="Karlyshev A.V."/>
            <person name="Jaspars M."/>
        </authorList>
    </citation>
    <scope>NUCLEOTIDE SEQUENCE</scope>
    <source>
        <strain evidence="11">AGSA3-2</strain>
    </source>
</reference>
<protein>
    <recommendedName>
        <fullName evidence="8">Ribonuclease R</fullName>
        <shortName evidence="8">RNase R</shortName>
        <ecNumber evidence="8">3.1.13.1</ecNumber>
    </recommendedName>
</protein>
<dbReference type="Proteomes" id="UP001107961">
    <property type="component" value="Unassembled WGS sequence"/>
</dbReference>
<evidence type="ECO:0000256" key="6">
    <source>
        <dbReference type="ARBA" id="ARBA00022839"/>
    </source>
</evidence>
<keyword evidence="7 8" id="KW-0694">RNA-binding</keyword>
<dbReference type="GO" id="GO:0006402">
    <property type="term" value="P:mRNA catabolic process"/>
    <property type="evidence" value="ECO:0007669"/>
    <property type="project" value="TreeGrafter"/>
</dbReference>
<dbReference type="InterPro" id="IPR011129">
    <property type="entry name" value="CSD"/>
</dbReference>
<keyword evidence="4 8" id="KW-0540">Nuclease</keyword>
<dbReference type="InterPro" id="IPR013223">
    <property type="entry name" value="RNase_B_OB_dom"/>
</dbReference>
<dbReference type="Pfam" id="PF00773">
    <property type="entry name" value="RNB"/>
    <property type="match status" value="1"/>
</dbReference>
<proteinExistence type="inferred from homology"/>
<dbReference type="AlphaFoldDB" id="A0A9Q3VY74"/>
<dbReference type="InterPro" id="IPR022966">
    <property type="entry name" value="RNase_II/R_CS"/>
</dbReference>
<dbReference type="SMART" id="SM00316">
    <property type="entry name" value="S1"/>
    <property type="match status" value="1"/>
</dbReference>
<dbReference type="KEGG" id="axe:P40_03710"/>
<name>A0A9Q3VY74_9GAMM</name>
<keyword evidence="5 8" id="KW-0378">Hydrolase</keyword>
<dbReference type="InterPro" id="IPR001900">
    <property type="entry name" value="RNase_II/R"/>
</dbReference>
<dbReference type="SUPFAM" id="SSF50249">
    <property type="entry name" value="Nucleic acid-binding proteins"/>
    <property type="match status" value="4"/>
</dbReference>
<dbReference type="Gene3D" id="2.40.50.140">
    <property type="entry name" value="Nucleic acid-binding proteins"/>
    <property type="match status" value="2"/>
</dbReference>
<dbReference type="InterPro" id="IPR011805">
    <property type="entry name" value="RNase_R"/>
</dbReference>
<evidence type="ECO:0000256" key="3">
    <source>
        <dbReference type="ARBA" id="ARBA00022490"/>
    </source>
</evidence>
<evidence type="ECO:0000256" key="1">
    <source>
        <dbReference type="ARBA" id="ARBA00001849"/>
    </source>
</evidence>
<dbReference type="PROSITE" id="PS01175">
    <property type="entry name" value="RIBONUCLEASE_II"/>
    <property type="match status" value="1"/>
</dbReference>
<dbReference type="GO" id="GO:0008859">
    <property type="term" value="F:exoribonuclease II activity"/>
    <property type="evidence" value="ECO:0007669"/>
    <property type="project" value="UniProtKB-UniRule"/>
</dbReference>
<comment type="function">
    <text evidence="8">3'-5' exoribonuclease that releases 5'-nucleoside monophosphates and is involved in maturation of structured RNAs.</text>
</comment>
<keyword evidence="3 8" id="KW-0963">Cytoplasm</keyword>
<feature type="compositionally biased region" description="Basic and acidic residues" evidence="9">
    <location>
        <begin position="780"/>
        <end position="793"/>
    </location>
</feature>
<keyword evidence="12" id="KW-1185">Reference proteome</keyword>
<dbReference type="GO" id="GO:0005829">
    <property type="term" value="C:cytosol"/>
    <property type="evidence" value="ECO:0007669"/>
    <property type="project" value="TreeGrafter"/>
</dbReference>
<evidence type="ECO:0000256" key="4">
    <source>
        <dbReference type="ARBA" id="ARBA00022722"/>
    </source>
</evidence>
<feature type="region of interest" description="Disordered" evidence="9">
    <location>
        <begin position="1"/>
        <end position="20"/>
    </location>
</feature>
<evidence type="ECO:0000259" key="10">
    <source>
        <dbReference type="PROSITE" id="PS50126"/>
    </source>
</evidence>
<accession>A0A9Q3VY74</accession>
<evidence type="ECO:0000256" key="2">
    <source>
        <dbReference type="ARBA" id="ARBA00004496"/>
    </source>
</evidence>
<feature type="compositionally biased region" description="Basic residues" evidence="9">
    <location>
        <begin position="794"/>
        <end position="810"/>
    </location>
</feature>
<dbReference type="Pfam" id="PF17876">
    <property type="entry name" value="CSD2"/>
    <property type="match status" value="1"/>
</dbReference>
<dbReference type="InterPro" id="IPR004476">
    <property type="entry name" value="RNase_II/RNase_R"/>
</dbReference>
<evidence type="ECO:0000256" key="5">
    <source>
        <dbReference type="ARBA" id="ARBA00022801"/>
    </source>
</evidence>
<dbReference type="EMBL" id="JAJVKT010000001">
    <property type="protein sequence ID" value="MCE7507275.1"/>
    <property type="molecule type" value="Genomic_DNA"/>
</dbReference>
<gene>
    <name evidence="8 11" type="primary">rnr</name>
    <name evidence="11" type="ORF">LZG35_01400</name>
</gene>
<dbReference type="EC" id="3.1.13.1" evidence="8"/>
<dbReference type="GO" id="GO:0003723">
    <property type="term" value="F:RNA binding"/>
    <property type="evidence" value="ECO:0007669"/>
    <property type="project" value="UniProtKB-UniRule"/>
</dbReference>
<comment type="caution">
    <text evidence="11">The sequence shown here is derived from an EMBL/GenBank/DDBJ whole genome shotgun (WGS) entry which is preliminary data.</text>
</comment>
<comment type="subcellular location">
    <subcellularLocation>
        <location evidence="2 8">Cytoplasm</location>
    </subcellularLocation>
</comment>
<dbReference type="PROSITE" id="PS50126">
    <property type="entry name" value="S1"/>
    <property type="match status" value="1"/>
</dbReference>
<feature type="compositionally biased region" description="Basic and acidic residues" evidence="9">
    <location>
        <begin position="1"/>
        <end position="18"/>
    </location>
</feature>
<evidence type="ECO:0000256" key="8">
    <source>
        <dbReference type="HAMAP-Rule" id="MF_01895"/>
    </source>
</evidence>
<organism evidence="11 12">
    <name type="scientific">Alloalcanivorax xenomutans</name>
    <dbReference type="NCBI Taxonomy" id="1094342"/>
    <lineage>
        <taxon>Bacteria</taxon>
        <taxon>Pseudomonadati</taxon>
        <taxon>Pseudomonadota</taxon>
        <taxon>Gammaproteobacteria</taxon>
        <taxon>Oceanospirillales</taxon>
        <taxon>Alcanivoracaceae</taxon>
        <taxon>Alloalcanivorax</taxon>
    </lineage>
</organism>
<keyword evidence="6 8" id="KW-0269">Exonuclease</keyword>